<accession>H6RHD4</accession>
<feature type="domain" description="Ig-like" evidence="4">
    <location>
        <begin position="640"/>
        <end position="707"/>
    </location>
</feature>
<dbReference type="PROSITE" id="PS00018">
    <property type="entry name" value="EF_HAND_1"/>
    <property type="match status" value="1"/>
</dbReference>
<dbReference type="SUPFAM" id="SSF69318">
    <property type="entry name" value="Integrin alpha N-terminal domain"/>
    <property type="match status" value="2"/>
</dbReference>
<gene>
    <name evidence="5" type="ORF">VIS_S18DCB90009</name>
</gene>
<reference evidence="5" key="1">
    <citation type="journal article" date="2012" name="Environ. Microbiol.">
        <title>Genomic content of uncultured Bacteroidetes from contrasting oceanic provinces in the North Atlantic Ocean.</title>
        <authorList>
            <person name="Gomez-Pereira P.R."/>
            <person name="Schuler M."/>
            <person name="Fuchs B.M."/>
            <person name="Bennke C."/>
            <person name="Teeling H."/>
            <person name="Waldmann J."/>
            <person name="Richter M."/>
            <person name="Barbe V."/>
            <person name="Bataille E."/>
            <person name="Glockner F.O."/>
            <person name="Amann R."/>
        </authorList>
    </citation>
    <scope>NUCLEOTIDE SEQUENCE</scope>
</reference>
<dbReference type="InterPro" id="IPR011519">
    <property type="entry name" value="UnbV_ASPIC"/>
</dbReference>
<feature type="signal peptide" evidence="2">
    <location>
        <begin position="1"/>
        <end position="25"/>
    </location>
</feature>
<keyword evidence="1 2" id="KW-0732">Signal</keyword>
<dbReference type="Pfam" id="PF07593">
    <property type="entry name" value="UnbV_ASPIC"/>
    <property type="match status" value="1"/>
</dbReference>
<evidence type="ECO:0000313" key="5">
    <source>
        <dbReference type="EMBL" id="CCG00445.1"/>
    </source>
</evidence>
<dbReference type="Gene3D" id="2.130.10.130">
    <property type="entry name" value="Integrin alpha, N-terminal"/>
    <property type="match status" value="1"/>
</dbReference>
<dbReference type="PANTHER" id="PTHR16026:SF0">
    <property type="entry name" value="CARTILAGE ACIDIC PROTEIN 1"/>
    <property type="match status" value="1"/>
</dbReference>
<dbReference type="InterPro" id="IPR028994">
    <property type="entry name" value="Integrin_alpha_N"/>
</dbReference>
<dbReference type="InterPro" id="IPR018247">
    <property type="entry name" value="EF_Hand_1_Ca_BS"/>
</dbReference>
<dbReference type="PANTHER" id="PTHR16026">
    <property type="entry name" value="CARTILAGE ACIDIC PROTEIN 1"/>
    <property type="match status" value="1"/>
</dbReference>
<reference evidence="5" key="2">
    <citation type="submission" date="2012-02" db="EMBL/GenBank/DDBJ databases">
        <authorList>
            <person name="Genoscope - CEA"/>
        </authorList>
    </citation>
    <scope>NUCLEOTIDE SEQUENCE</scope>
</reference>
<dbReference type="InterPro" id="IPR027039">
    <property type="entry name" value="Crtac1"/>
</dbReference>
<dbReference type="InterPro" id="IPR044023">
    <property type="entry name" value="Ig_7"/>
</dbReference>
<sequence>MNSSALKTLMLALIGGWGCTLATQAQTFTNGNGALPATYNSGGCVGFADLDGDSYDDLIILDQSRVLHTLYQAPNGTFTDFNLGNVSGSSQWGMCVGDFDNDGHKDVFSGGSYDGVHLMHITAPGQGNLQSLGNGSMFMQACNMADIDQDGVLDVFACHDDAVSRLWKGDEAGALNNNQALMPLTSYDTGGYSNTDHSGNYGSVWTDFDRDGDIDLYIAKCRQFVNDPQDPRRVNQLWVNDGQGNYTEEASERGLVFFEQSWTADFADIDNDGDFDCLVTNHSTTLLLLENDGTGNFTDITAGSGLEVTGFFLQAKLEDFDNDGFVDLVYSGGAHAYFKNNGDQTFSNVPGMFPYGDTMHSFATGDVNRDGQVDLYASYGNGYVSADNGNDDVLWINNGNPGQHWITFELEGFQSNRDAVGATVEITGSFGTQVRSVRAGESYGMTSTFSCHFGLGAADVVETATVFWPSGLTTSLTTPAIDQYHTVLEVPCTVPLEITASTTELCPGETATLMAPAGFESYQWSGGVTAGNMLEVSEAGVYTLTAFNGDGCAGLSNAIVVDVLNGTVAPTVEVSGDEYLCAGSTWTLTASEGASYLWSDGSTSATLEVGTSGLYSVDVEDQCGNVVSSNAIEVQVFEGPTAPPTTSPDTTLAEPGPVTLTAQAETGQLLRWYDAEVGGTLLGQGNSLPLPAVTASTTFWVESSQSTQGPSGTGGELINQPGGQYHPNSARWLEFDVFESMRLVDVKLYANGTFDRGFEIIDDIGQVLWSTSATVTDGEFVLPIGFELAPGTNYGLRCTTDDPQLWREGTSSTLTYPYDLAGLGSITNSTAGPSLDYYYFFYEWNVESTLDVECVSARADVDVVVTQCTDPQACNYNPSAVIDDSSCEYDSCAGSCPGDLNSDGSITVSDLLMVLADFGCVDGCQSDVDGDALVSVADLLGLLAVFGGVCD</sequence>
<feature type="domain" description="ASPIC/UnbV" evidence="3">
    <location>
        <begin position="419"/>
        <end position="486"/>
    </location>
</feature>
<dbReference type="Pfam" id="PF19081">
    <property type="entry name" value="Ig_7"/>
    <property type="match status" value="1"/>
</dbReference>
<dbReference type="AlphaFoldDB" id="H6RHD4"/>
<evidence type="ECO:0000259" key="3">
    <source>
        <dbReference type="Pfam" id="PF07593"/>
    </source>
</evidence>
<protein>
    <submittedName>
        <fullName evidence="5">ASPIC/UnbV domain-containing protein</fullName>
    </submittedName>
</protein>
<dbReference type="Pfam" id="PF13517">
    <property type="entry name" value="FG-GAP_3"/>
    <property type="match status" value="3"/>
</dbReference>
<dbReference type="EMBL" id="FO117608">
    <property type="protein sequence ID" value="CCG00445.1"/>
    <property type="molecule type" value="Genomic_DNA"/>
</dbReference>
<feature type="chain" id="PRO_5003606244" evidence="2">
    <location>
        <begin position="26"/>
        <end position="951"/>
    </location>
</feature>
<dbReference type="InterPro" id="IPR013517">
    <property type="entry name" value="FG-GAP"/>
</dbReference>
<evidence type="ECO:0000256" key="1">
    <source>
        <dbReference type="ARBA" id="ARBA00022729"/>
    </source>
</evidence>
<evidence type="ECO:0000256" key="2">
    <source>
        <dbReference type="SAM" id="SignalP"/>
    </source>
</evidence>
<name>H6RHD4_9BACT</name>
<proteinExistence type="predicted"/>
<evidence type="ECO:0000259" key="4">
    <source>
        <dbReference type="Pfam" id="PF19081"/>
    </source>
</evidence>
<organism evidence="5">
    <name type="scientific">uncultured Flavobacteriia bacterium</name>
    <dbReference type="NCBI Taxonomy" id="212695"/>
    <lineage>
        <taxon>Bacteria</taxon>
        <taxon>Pseudomonadati</taxon>
        <taxon>Bacteroidota</taxon>
        <taxon>Flavobacteriia</taxon>
        <taxon>environmental samples</taxon>
    </lineage>
</organism>